<dbReference type="Proteomes" id="UP000770717">
    <property type="component" value="Unassembled WGS sequence"/>
</dbReference>
<comment type="caution">
    <text evidence="1">The sequence shown here is derived from an EMBL/GenBank/DDBJ whole genome shotgun (WGS) entry which is preliminary data.</text>
</comment>
<dbReference type="EMBL" id="WNTK01000004">
    <property type="protein sequence ID" value="KAG9485512.1"/>
    <property type="molecule type" value="Genomic_DNA"/>
</dbReference>
<dbReference type="AlphaFoldDB" id="A0A8J6KA75"/>
<reference evidence="1" key="1">
    <citation type="thesis" date="2020" institute="ProQuest LLC" country="789 East Eisenhower Parkway, Ann Arbor, MI, USA">
        <title>Comparative Genomics and Chromosome Evolution.</title>
        <authorList>
            <person name="Mudd A.B."/>
        </authorList>
    </citation>
    <scope>NUCLEOTIDE SEQUENCE</scope>
    <source>
        <strain evidence="1">HN-11 Male</strain>
        <tissue evidence="1">Kidney and liver</tissue>
    </source>
</reference>
<accession>A0A8J6KA75</accession>
<gene>
    <name evidence="1" type="ORF">GDO78_008539</name>
</gene>
<sequence>MVATVCEVIAATGCLLLRLRCCEAMVATVCEVIAATGCLLLRLRCCEAMVATVCEVIAAAGCLLLRHCGALSVPLLPVVSCDRNLRDSSHASRRPRLYRP</sequence>
<keyword evidence="2" id="KW-1185">Reference proteome</keyword>
<proteinExistence type="predicted"/>
<protein>
    <submittedName>
        <fullName evidence="1">Uncharacterized protein</fullName>
    </submittedName>
</protein>
<evidence type="ECO:0000313" key="1">
    <source>
        <dbReference type="EMBL" id="KAG9485512.1"/>
    </source>
</evidence>
<evidence type="ECO:0000313" key="2">
    <source>
        <dbReference type="Proteomes" id="UP000770717"/>
    </source>
</evidence>
<organism evidence="1 2">
    <name type="scientific">Eleutherodactylus coqui</name>
    <name type="common">Puerto Rican coqui</name>
    <dbReference type="NCBI Taxonomy" id="57060"/>
    <lineage>
        <taxon>Eukaryota</taxon>
        <taxon>Metazoa</taxon>
        <taxon>Chordata</taxon>
        <taxon>Craniata</taxon>
        <taxon>Vertebrata</taxon>
        <taxon>Euteleostomi</taxon>
        <taxon>Amphibia</taxon>
        <taxon>Batrachia</taxon>
        <taxon>Anura</taxon>
        <taxon>Neobatrachia</taxon>
        <taxon>Hyloidea</taxon>
        <taxon>Eleutherodactylidae</taxon>
        <taxon>Eleutherodactylinae</taxon>
        <taxon>Eleutherodactylus</taxon>
        <taxon>Eleutherodactylus</taxon>
    </lineage>
</organism>
<name>A0A8J6KA75_ELECQ</name>